<dbReference type="InterPro" id="IPR029058">
    <property type="entry name" value="AB_hydrolase_fold"/>
</dbReference>
<dbReference type="Gene3D" id="3.40.50.1820">
    <property type="entry name" value="alpha/beta hydrolase"/>
    <property type="match status" value="1"/>
</dbReference>
<dbReference type="SMART" id="SM00939">
    <property type="entry name" value="PepX_C"/>
    <property type="match status" value="1"/>
</dbReference>
<sequence length="364" mass="41576">MDEYFDEHSDVPTLYLGGWYDSYARNTPMSYMKLSAIKKSQQVLLMGPWTHGMYELTYSGDVDFGLDSQINLNDLRLAWFDHYMKGMDTEFAEWSPVRIFTMGTGSQRMNKHDYDRRLDHGGYWRSEPDWPVPGTEETPFFMHADGSLSNEEPTDDETESTGYTFDPMDPVPTMGGGISAADSIIRAGAFDQRGRADFIGCVNELPLNTRHDILTFQTPELEEDTEITGHVVMHLWAASSAKDTDFTAKLIDVHPPSDDYPDGFAMNITDSIIRARYRNGWTEPEPMEPGTPYEFVFHLYPTSNVFRKGHRIRLDISSSNWPRFDVNPNTGGPLGLERRYEIAHQTIFHSVEHPSHIVLPLQEV</sequence>
<dbReference type="SUPFAM" id="SSF49785">
    <property type="entry name" value="Galactose-binding domain-like"/>
    <property type="match status" value="1"/>
</dbReference>
<proteinExistence type="predicted"/>
<feature type="region of interest" description="Disordered" evidence="1">
    <location>
        <begin position="146"/>
        <end position="169"/>
    </location>
</feature>
<evidence type="ECO:0000259" key="2">
    <source>
        <dbReference type="SMART" id="SM00939"/>
    </source>
</evidence>
<organism evidence="3 4">
    <name type="scientific">Geodia barretti</name>
    <name type="common">Barrett's horny sponge</name>
    <dbReference type="NCBI Taxonomy" id="519541"/>
    <lineage>
        <taxon>Eukaryota</taxon>
        <taxon>Metazoa</taxon>
        <taxon>Porifera</taxon>
        <taxon>Demospongiae</taxon>
        <taxon>Heteroscleromorpha</taxon>
        <taxon>Tetractinellida</taxon>
        <taxon>Astrophorina</taxon>
        <taxon>Geodiidae</taxon>
        <taxon>Geodia</taxon>
    </lineage>
</organism>
<dbReference type="Pfam" id="PF08530">
    <property type="entry name" value="PepX_C"/>
    <property type="match status" value="1"/>
</dbReference>
<dbReference type="EMBL" id="CASHTH010003731">
    <property type="protein sequence ID" value="CAI8048533.1"/>
    <property type="molecule type" value="Genomic_DNA"/>
</dbReference>
<dbReference type="SUPFAM" id="SSF53474">
    <property type="entry name" value="alpha/beta-Hydrolases"/>
    <property type="match status" value="1"/>
</dbReference>
<name>A0AA35X7Q7_GEOBA</name>
<dbReference type="Proteomes" id="UP001174909">
    <property type="component" value="Unassembled WGS sequence"/>
</dbReference>
<dbReference type="InterPro" id="IPR008979">
    <property type="entry name" value="Galactose-bd-like_sf"/>
</dbReference>
<feature type="domain" description="Xaa-Pro dipeptidyl-peptidase C-terminal" evidence="2">
    <location>
        <begin position="77"/>
        <end position="358"/>
    </location>
</feature>
<accession>A0AA35X7Q7</accession>
<dbReference type="AlphaFoldDB" id="A0AA35X7Q7"/>
<keyword evidence="4" id="KW-1185">Reference proteome</keyword>
<evidence type="ECO:0000313" key="4">
    <source>
        <dbReference type="Proteomes" id="UP001174909"/>
    </source>
</evidence>
<dbReference type="InterPro" id="IPR005674">
    <property type="entry name" value="CocE/Ser_esterase"/>
</dbReference>
<dbReference type="InterPro" id="IPR013736">
    <property type="entry name" value="Xaa-Pro_dipept_C"/>
</dbReference>
<protein>
    <submittedName>
        <fullName evidence="3">Cocaine esterase</fullName>
    </submittedName>
</protein>
<dbReference type="Gene3D" id="2.60.120.260">
    <property type="entry name" value="Galactose-binding domain-like"/>
    <property type="match status" value="1"/>
</dbReference>
<dbReference type="NCBIfam" id="TIGR00976">
    <property type="entry name" value="CocE_NonD"/>
    <property type="match status" value="1"/>
</dbReference>
<dbReference type="GO" id="GO:0008239">
    <property type="term" value="F:dipeptidyl-peptidase activity"/>
    <property type="evidence" value="ECO:0007669"/>
    <property type="project" value="InterPro"/>
</dbReference>
<evidence type="ECO:0000313" key="3">
    <source>
        <dbReference type="EMBL" id="CAI8048533.1"/>
    </source>
</evidence>
<reference evidence="3" key="1">
    <citation type="submission" date="2023-03" db="EMBL/GenBank/DDBJ databases">
        <authorList>
            <person name="Steffen K."/>
            <person name="Cardenas P."/>
        </authorList>
    </citation>
    <scope>NUCLEOTIDE SEQUENCE</scope>
</reference>
<gene>
    <name evidence="3" type="ORF">GBAR_LOCUS26757</name>
</gene>
<comment type="caution">
    <text evidence="3">The sequence shown here is derived from an EMBL/GenBank/DDBJ whole genome shotgun (WGS) entry which is preliminary data.</text>
</comment>
<evidence type="ECO:0000256" key="1">
    <source>
        <dbReference type="SAM" id="MobiDB-lite"/>
    </source>
</evidence>